<evidence type="ECO:0000313" key="2">
    <source>
        <dbReference type="Proteomes" id="UP000199754"/>
    </source>
</evidence>
<evidence type="ECO:0000313" key="1">
    <source>
        <dbReference type="EMBL" id="ASM73614.1"/>
    </source>
</evidence>
<name>A0A221K3M8_9RHOB</name>
<dbReference type="EMBL" id="CP022415">
    <property type="protein sequence ID" value="ASM73614.1"/>
    <property type="molecule type" value="Genomic_DNA"/>
</dbReference>
<proteinExistence type="predicted"/>
<dbReference type="OrthoDB" id="9803878at2"/>
<dbReference type="RefSeq" id="WP_089421373.1">
    <property type="nucleotide sequence ID" value="NZ_CP022415.1"/>
</dbReference>
<gene>
    <name evidence="1" type="ORF">SULPSESMR1_02824</name>
</gene>
<keyword evidence="2" id="KW-1185">Reference proteome</keyword>
<organism evidence="1 2">
    <name type="scientific">Pseudosulfitobacter pseudonitzschiae</name>
    <dbReference type="NCBI Taxonomy" id="1402135"/>
    <lineage>
        <taxon>Bacteria</taxon>
        <taxon>Pseudomonadati</taxon>
        <taxon>Pseudomonadota</taxon>
        <taxon>Alphaproteobacteria</taxon>
        <taxon>Rhodobacterales</taxon>
        <taxon>Roseobacteraceae</taxon>
        <taxon>Pseudosulfitobacter</taxon>
    </lineage>
</organism>
<dbReference type="KEGG" id="spse:SULPSESMR1_02824"/>
<reference evidence="1 2" key="1">
    <citation type="submission" date="2017-07" db="EMBL/GenBank/DDBJ databases">
        <title>Genome Sequence of Sulfitobacter pseudonitzschiae Strain SMR1 Isolated from a culture of the Diatom Skeletonema marinoi.</title>
        <authorList>
            <person name="Topel M."/>
            <person name="Pinder M.I.M."/>
            <person name="Johansson O.N."/>
            <person name="Kourtchenko O."/>
            <person name="Godhe A."/>
            <person name="Clarke A.K."/>
        </authorList>
    </citation>
    <scope>NUCLEOTIDE SEQUENCE [LARGE SCALE GENOMIC DNA]</scope>
    <source>
        <strain evidence="1 2">SMR1</strain>
    </source>
</reference>
<accession>A0A221K3M8</accession>
<dbReference type="AlphaFoldDB" id="A0A221K3M8"/>
<dbReference type="Proteomes" id="UP000199754">
    <property type="component" value="Chromosome"/>
</dbReference>
<sequence>MNKKPGTSVDKRVKNIRRKTRQIYSAEEKIRIVLAGLRGGESITCAAMFNRVDNCQSLFAVRPSSLRFSVILNLTPFA</sequence>
<protein>
    <submittedName>
        <fullName evidence="1">Transposase</fullName>
    </submittedName>
</protein>